<dbReference type="EMBL" id="KN837161">
    <property type="protein sequence ID" value="KIJ38361.1"/>
    <property type="molecule type" value="Genomic_DNA"/>
</dbReference>
<accession>A0A0C9VLD8</accession>
<reference evidence="1 2" key="1">
    <citation type="submission" date="2014-06" db="EMBL/GenBank/DDBJ databases">
        <title>Evolutionary Origins and Diversification of the Mycorrhizal Mutualists.</title>
        <authorList>
            <consortium name="DOE Joint Genome Institute"/>
            <consortium name="Mycorrhizal Genomics Consortium"/>
            <person name="Kohler A."/>
            <person name="Kuo A."/>
            <person name="Nagy L.G."/>
            <person name="Floudas D."/>
            <person name="Copeland A."/>
            <person name="Barry K.W."/>
            <person name="Cichocki N."/>
            <person name="Veneault-Fourrey C."/>
            <person name="LaButti K."/>
            <person name="Lindquist E.A."/>
            <person name="Lipzen A."/>
            <person name="Lundell T."/>
            <person name="Morin E."/>
            <person name="Murat C."/>
            <person name="Riley R."/>
            <person name="Ohm R."/>
            <person name="Sun H."/>
            <person name="Tunlid A."/>
            <person name="Henrissat B."/>
            <person name="Grigoriev I.V."/>
            <person name="Hibbett D.S."/>
            <person name="Martin F."/>
        </authorList>
    </citation>
    <scope>NUCLEOTIDE SEQUENCE [LARGE SCALE GENOMIC DNA]</scope>
    <source>
        <strain evidence="1 2">SS14</strain>
    </source>
</reference>
<dbReference type="AlphaFoldDB" id="A0A0C9VLD8"/>
<evidence type="ECO:0000313" key="1">
    <source>
        <dbReference type="EMBL" id="KIJ38361.1"/>
    </source>
</evidence>
<gene>
    <name evidence="1" type="ORF">M422DRAFT_259017</name>
</gene>
<sequence length="83" mass="9897">MAWKKLSKVICMEEVPAGNVRRTVLGLKVNQKFNQVALKFSFKDPNEEEEDRVSKVKPYWEVRDQERLHRKLHFRELKDAEGL</sequence>
<name>A0A0C9VLD8_SPHS4</name>
<organism evidence="1 2">
    <name type="scientific">Sphaerobolus stellatus (strain SS14)</name>
    <dbReference type="NCBI Taxonomy" id="990650"/>
    <lineage>
        <taxon>Eukaryota</taxon>
        <taxon>Fungi</taxon>
        <taxon>Dikarya</taxon>
        <taxon>Basidiomycota</taxon>
        <taxon>Agaricomycotina</taxon>
        <taxon>Agaricomycetes</taxon>
        <taxon>Phallomycetidae</taxon>
        <taxon>Geastrales</taxon>
        <taxon>Sphaerobolaceae</taxon>
        <taxon>Sphaerobolus</taxon>
    </lineage>
</organism>
<keyword evidence="2" id="KW-1185">Reference proteome</keyword>
<evidence type="ECO:0000313" key="2">
    <source>
        <dbReference type="Proteomes" id="UP000054279"/>
    </source>
</evidence>
<dbReference type="HOGENOM" id="CLU_2544079_0_0_1"/>
<proteinExistence type="predicted"/>
<protein>
    <submittedName>
        <fullName evidence="1">Uncharacterized protein</fullName>
    </submittedName>
</protein>
<dbReference type="Proteomes" id="UP000054279">
    <property type="component" value="Unassembled WGS sequence"/>
</dbReference>